<gene>
    <name evidence="5" type="ORF">Dsin_028584</name>
</gene>
<evidence type="ECO:0000256" key="2">
    <source>
        <dbReference type="ARBA" id="ARBA00022821"/>
    </source>
</evidence>
<keyword evidence="3" id="KW-0568">Pathogenesis-related protein</keyword>
<protein>
    <recommendedName>
        <fullName evidence="4">Bet v I/Major latex protein domain-containing protein</fullName>
    </recommendedName>
</protein>
<keyword evidence="6" id="KW-1185">Reference proteome</keyword>
<evidence type="ECO:0000259" key="4">
    <source>
        <dbReference type="Pfam" id="PF00407"/>
    </source>
</evidence>
<dbReference type="Pfam" id="PF00407">
    <property type="entry name" value="Bet_v_1"/>
    <property type="match status" value="1"/>
</dbReference>
<dbReference type="GO" id="GO:0038023">
    <property type="term" value="F:signaling receptor activity"/>
    <property type="evidence" value="ECO:0007669"/>
    <property type="project" value="InterPro"/>
</dbReference>
<evidence type="ECO:0000313" key="6">
    <source>
        <dbReference type="Proteomes" id="UP001281410"/>
    </source>
</evidence>
<keyword evidence="2" id="KW-0611">Plant defense</keyword>
<dbReference type="EMBL" id="JANJYJ010000009">
    <property type="protein sequence ID" value="KAK3189023.1"/>
    <property type="molecule type" value="Genomic_DNA"/>
</dbReference>
<dbReference type="FunFam" id="3.30.530.20:FF:000007">
    <property type="entry name" value="Major pollen allergen Bet v 1-A"/>
    <property type="match status" value="1"/>
</dbReference>
<dbReference type="InterPro" id="IPR050279">
    <property type="entry name" value="Plant_def-hormone_signal"/>
</dbReference>
<feature type="domain" description="Bet v I/Major latex protein" evidence="4">
    <location>
        <begin position="12"/>
        <end position="157"/>
    </location>
</feature>
<dbReference type="GO" id="GO:0005634">
    <property type="term" value="C:nucleus"/>
    <property type="evidence" value="ECO:0007669"/>
    <property type="project" value="TreeGrafter"/>
</dbReference>
<dbReference type="AlphaFoldDB" id="A0AAE0DUE6"/>
<dbReference type="PRINTS" id="PR00634">
    <property type="entry name" value="BETALLERGEN"/>
</dbReference>
<organism evidence="5 6">
    <name type="scientific">Dipteronia sinensis</name>
    <dbReference type="NCBI Taxonomy" id="43782"/>
    <lineage>
        <taxon>Eukaryota</taxon>
        <taxon>Viridiplantae</taxon>
        <taxon>Streptophyta</taxon>
        <taxon>Embryophyta</taxon>
        <taxon>Tracheophyta</taxon>
        <taxon>Spermatophyta</taxon>
        <taxon>Magnoliopsida</taxon>
        <taxon>eudicotyledons</taxon>
        <taxon>Gunneridae</taxon>
        <taxon>Pentapetalae</taxon>
        <taxon>rosids</taxon>
        <taxon>malvids</taxon>
        <taxon>Sapindales</taxon>
        <taxon>Sapindaceae</taxon>
        <taxon>Hippocastanoideae</taxon>
        <taxon>Acereae</taxon>
        <taxon>Dipteronia</taxon>
    </lineage>
</organism>
<dbReference type="PANTHER" id="PTHR31213:SF17">
    <property type="entry name" value="MAJOR ALLERGEN PRU AR 1-LIKE"/>
    <property type="match status" value="1"/>
</dbReference>
<reference evidence="5" key="1">
    <citation type="journal article" date="2023" name="Plant J.">
        <title>Genome sequences and population genomics provide insights into the demographic history, inbreeding, and mutation load of two 'living fossil' tree species of Dipteronia.</title>
        <authorList>
            <person name="Feng Y."/>
            <person name="Comes H.P."/>
            <person name="Chen J."/>
            <person name="Zhu S."/>
            <person name="Lu R."/>
            <person name="Zhang X."/>
            <person name="Li P."/>
            <person name="Qiu J."/>
            <person name="Olsen K.M."/>
            <person name="Qiu Y."/>
        </authorList>
    </citation>
    <scope>NUCLEOTIDE SEQUENCE</scope>
    <source>
        <strain evidence="5">NBL</strain>
    </source>
</reference>
<dbReference type="GO" id="GO:0006952">
    <property type="term" value="P:defense response"/>
    <property type="evidence" value="ECO:0007669"/>
    <property type="project" value="UniProtKB-KW"/>
</dbReference>
<dbReference type="CDD" id="cd07816">
    <property type="entry name" value="Bet_v1-like"/>
    <property type="match status" value="1"/>
</dbReference>
<evidence type="ECO:0000256" key="3">
    <source>
        <dbReference type="ARBA" id="ARBA00023265"/>
    </source>
</evidence>
<dbReference type="GO" id="GO:0010427">
    <property type="term" value="F:abscisic acid binding"/>
    <property type="evidence" value="ECO:0007669"/>
    <property type="project" value="InterPro"/>
</dbReference>
<name>A0AAE0DUE6_9ROSI</name>
<comment type="caution">
    <text evidence="5">The sequence shown here is derived from an EMBL/GenBank/DDBJ whole genome shotgun (WGS) entry which is preliminary data.</text>
</comment>
<comment type="similarity">
    <text evidence="1">Belongs to the BetVI family.</text>
</comment>
<evidence type="ECO:0000256" key="1">
    <source>
        <dbReference type="ARBA" id="ARBA00009744"/>
    </source>
</evidence>
<dbReference type="InterPro" id="IPR024949">
    <property type="entry name" value="Bet_v_I_allergen"/>
</dbReference>
<accession>A0AAE0DUE6</accession>
<dbReference type="InterPro" id="IPR000916">
    <property type="entry name" value="Bet_v_I/MLP"/>
</dbReference>
<dbReference type="SUPFAM" id="SSF55961">
    <property type="entry name" value="Bet v1-like"/>
    <property type="match status" value="1"/>
</dbReference>
<dbReference type="InterPro" id="IPR023393">
    <property type="entry name" value="START-like_dom_sf"/>
</dbReference>
<dbReference type="Proteomes" id="UP001281410">
    <property type="component" value="Unassembled WGS sequence"/>
</dbReference>
<dbReference type="GO" id="GO:0009738">
    <property type="term" value="P:abscisic acid-activated signaling pathway"/>
    <property type="evidence" value="ECO:0007669"/>
    <property type="project" value="InterPro"/>
</dbReference>
<sequence>MVALTFTEVLISPVAAGKWYEALIFHSDNLFPKLIPEFFRRIEIIEGDGGPGSIKKAEFSAGAEFKYLKKRIDALDKEKMTYGYTVIEGNVLMDNVESIYYDLKFEATQDGGGGCKWTYISKYTLKPAAEINEKQLKNGKAKLAAMYKAVEAHLLENPDAYA</sequence>
<dbReference type="Gene3D" id="3.30.530.20">
    <property type="match status" value="1"/>
</dbReference>
<evidence type="ECO:0000313" key="5">
    <source>
        <dbReference type="EMBL" id="KAK3189023.1"/>
    </source>
</evidence>
<proteinExistence type="inferred from homology"/>
<dbReference type="GO" id="GO:0005737">
    <property type="term" value="C:cytoplasm"/>
    <property type="evidence" value="ECO:0007669"/>
    <property type="project" value="TreeGrafter"/>
</dbReference>
<dbReference type="GO" id="GO:0004864">
    <property type="term" value="F:protein phosphatase inhibitor activity"/>
    <property type="evidence" value="ECO:0007669"/>
    <property type="project" value="InterPro"/>
</dbReference>
<dbReference type="PANTHER" id="PTHR31213">
    <property type="entry name" value="OS08G0374000 PROTEIN-RELATED"/>
    <property type="match status" value="1"/>
</dbReference>